<feature type="repeat" description="WD" evidence="6">
    <location>
        <begin position="206"/>
        <end position="247"/>
    </location>
</feature>
<evidence type="ECO:0000256" key="5">
    <source>
        <dbReference type="ARBA" id="ARBA00023242"/>
    </source>
</evidence>
<comment type="subcellular location">
    <subcellularLocation>
        <location evidence="1">Nucleus</location>
    </subcellularLocation>
</comment>
<evidence type="ECO:0000313" key="9">
    <source>
        <dbReference type="Proteomes" id="UP000355283"/>
    </source>
</evidence>
<evidence type="ECO:0000313" key="8">
    <source>
        <dbReference type="EMBL" id="TFJ81387.1"/>
    </source>
</evidence>
<keyword evidence="3" id="KW-0819">tRNA processing</keyword>
<keyword evidence="4" id="KW-0677">Repeat</keyword>
<dbReference type="PROSITE" id="PS00678">
    <property type="entry name" value="WD_REPEATS_1"/>
    <property type="match status" value="1"/>
</dbReference>
<comment type="caution">
    <text evidence="8">The sequence shown here is derived from an EMBL/GenBank/DDBJ whole genome shotgun (WGS) entry which is preliminary data.</text>
</comment>
<evidence type="ECO:0000256" key="6">
    <source>
        <dbReference type="PROSITE-ProRule" id="PRU00221"/>
    </source>
</evidence>
<dbReference type="Gene3D" id="2.130.10.10">
    <property type="entry name" value="YVTN repeat-like/Quinoprotein amine dehydrogenase"/>
    <property type="match status" value="1"/>
</dbReference>
<protein>
    <submittedName>
        <fullName evidence="8">Uncharacterized protein</fullName>
    </submittedName>
</protein>
<dbReference type="Pfam" id="PF00400">
    <property type="entry name" value="WD40"/>
    <property type="match status" value="2"/>
</dbReference>
<evidence type="ECO:0000256" key="4">
    <source>
        <dbReference type="ARBA" id="ARBA00022737"/>
    </source>
</evidence>
<dbReference type="AlphaFoldDB" id="A0A4D9CTN5"/>
<dbReference type="InterPro" id="IPR001680">
    <property type="entry name" value="WD40_rpt"/>
</dbReference>
<dbReference type="GO" id="GO:0005829">
    <property type="term" value="C:cytosol"/>
    <property type="evidence" value="ECO:0007669"/>
    <property type="project" value="TreeGrafter"/>
</dbReference>
<dbReference type="SUPFAM" id="SSF50978">
    <property type="entry name" value="WD40 repeat-like"/>
    <property type="match status" value="1"/>
</dbReference>
<dbReference type="PROSITE" id="PS50294">
    <property type="entry name" value="WD_REPEATS_REGION"/>
    <property type="match status" value="1"/>
</dbReference>
<keyword evidence="9" id="KW-1185">Reference proteome</keyword>
<evidence type="ECO:0000256" key="2">
    <source>
        <dbReference type="ARBA" id="ARBA00022574"/>
    </source>
</evidence>
<dbReference type="InterPro" id="IPR036322">
    <property type="entry name" value="WD40_repeat_dom_sf"/>
</dbReference>
<dbReference type="PANTHER" id="PTHR16288">
    <property type="entry name" value="WD40 REPEAT PROTEIN 4"/>
    <property type="match status" value="1"/>
</dbReference>
<dbReference type="InterPro" id="IPR028884">
    <property type="entry name" value="Trm82"/>
</dbReference>
<gene>
    <name evidence="8" type="ORF">NSK_007348</name>
</gene>
<dbReference type="GO" id="GO:0043527">
    <property type="term" value="C:tRNA methyltransferase complex"/>
    <property type="evidence" value="ECO:0007669"/>
    <property type="project" value="TreeGrafter"/>
</dbReference>
<sequence>MRDKLLVAAKGSGGAGILLCAYAGEDVFLIDTKQPGNVVALPVPDLSAASVDGTESNTDGLGQVEALALTGNGRRAAALYRHKVLALWDTSDSASPVLLSHRLLPKKAFALLFARLDSPSGDQDLGPGTGQQEDVVLVNDKVGDVRMYRATAEMLSKTSAFLLGHTASVGTCLDLSPDGARLASGDRDEKVRVSHFPCTVVIETYLLGHEKFVSSVNFVENGAKVLTGSGDQTLALWDAHTGCEVVRESLPPLEGELVAEGEQLVPENGERGRNSSKSPSTVVPCAVAVTSDSALAAVTLLGQSKLLVYALPALSLIQTLDLPSVPVGAAFMDNPEEAEEKIRRVLYVTVGAPEYLLAYSVTKDGEGGAWRLEAAEEGIGVLVSVRLFGSKMGLKASLTVDEGDEDFLGGMTKENLTVRCDWNSRQRREEHVERARRKRQDKRHWERDGAVAEEGKEGEADLPAKAKPRTGTRSGEKEGREEGTLAGQA</sequence>
<evidence type="ECO:0000256" key="1">
    <source>
        <dbReference type="ARBA" id="ARBA00004123"/>
    </source>
</evidence>
<dbReference type="GO" id="GO:0006400">
    <property type="term" value="P:tRNA modification"/>
    <property type="evidence" value="ECO:0007669"/>
    <property type="project" value="TreeGrafter"/>
</dbReference>
<reference evidence="8 9" key="1">
    <citation type="submission" date="2019-01" db="EMBL/GenBank/DDBJ databases">
        <title>Nuclear Genome Assembly of the Microalgal Biofuel strain Nannochloropsis salina CCMP1776.</title>
        <authorList>
            <person name="Hovde B."/>
        </authorList>
    </citation>
    <scope>NUCLEOTIDE SEQUENCE [LARGE SCALE GENOMIC DNA]</scope>
    <source>
        <strain evidence="8 9">CCMP1776</strain>
    </source>
</reference>
<dbReference type="Proteomes" id="UP000355283">
    <property type="component" value="Unassembled WGS sequence"/>
</dbReference>
<keyword evidence="5" id="KW-0539">Nucleus</keyword>
<evidence type="ECO:0000256" key="3">
    <source>
        <dbReference type="ARBA" id="ARBA00022694"/>
    </source>
</evidence>
<keyword evidence="2 6" id="KW-0853">WD repeat</keyword>
<dbReference type="OrthoDB" id="206346at2759"/>
<organism evidence="8 9">
    <name type="scientific">Nannochloropsis salina CCMP1776</name>
    <dbReference type="NCBI Taxonomy" id="1027361"/>
    <lineage>
        <taxon>Eukaryota</taxon>
        <taxon>Sar</taxon>
        <taxon>Stramenopiles</taxon>
        <taxon>Ochrophyta</taxon>
        <taxon>Eustigmatophyceae</taxon>
        <taxon>Eustigmatales</taxon>
        <taxon>Monodopsidaceae</taxon>
        <taxon>Microchloropsis</taxon>
        <taxon>Microchloropsis salina</taxon>
    </lineage>
</organism>
<name>A0A4D9CTN5_9STRA</name>
<feature type="region of interest" description="Disordered" evidence="7">
    <location>
        <begin position="425"/>
        <end position="489"/>
    </location>
</feature>
<dbReference type="GO" id="GO:0005634">
    <property type="term" value="C:nucleus"/>
    <property type="evidence" value="ECO:0007669"/>
    <property type="project" value="UniProtKB-SubCell"/>
</dbReference>
<dbReference type="GO" id="GO:0036265">
    <property type="term" value="P:RNA (guanine-N7)-methylation"/>
    <property type="evidence" value="ECO:0007669"/>
    <property type="project" value="InterPro"/>
</dbReference>
<accession>A0A4D9CTN5</accession>
<dbReference type="SMART" id="SM00320">
    <property type="entry name" value="WD40"/>
    <property type="match status" value="2"/>
</dbReference>
<feature type="compositionally biased region" description="Basic and acidic residues" evidence="7">
    <location>
        <begin position="443"/>
        <end position="464"/>
    </location>
</feature>
<dbReference type="InterPro" id="IPR019775">
    <property type="entry name" value="WD40_repeat_CS"/>
</dbReference>
<dbReference type="InterPro" id="IPR015943">
    <property type="entry name" value="WD40/YVTN_repeat-like_dom_sf"/>
</dbReference>
<feature type="compositionally biased region" description="Basic and acidic residues" evidence="7">
    <location>
        <begin position="474"/>
        <end position="483"/>
    </location>
</feature>
<dbReference type="PANTHER" id="PTHR16288:SF0">
    <property type="entry name" value="TRNA (GUANINE-N(7)-)-METHYLTRANSFERASE NON-CATALYTIC SUBUNIT WDR4"/>
    <property type="match status" value="1"/>
</dbReference>
<dbReference type="EMBL" id="SDOX01000128">
    <property type="protein sequence ID" value="TFJ81387.1"/>
    <property type="molecule type" value="Genomic_DNA"/>
</dbReference>
<evidence type="ECO:0000256" key="7">
    <source>
        <dbReference type="SAM" id="MobiDB-lite"/>
    </source>
</evidence>
<dbReference type="PROSITE" id="PS50082">
    <property type="entry name" value="WD_REPEATS_2"/>
    <property type="match status" value="1"/>
</dbReference>
<proteinExistence type="predicted"/>